<feature type="coiled-coil region" evidence="1">
    <location>
        <begin position="4"/>
        <end position="31"/>
    </location>
</feature>
<keyword evidence="3" id="KW-1185">Reference proteome</keyword>
<sequence>MKDNLQWLEELRRKRKEIQEKEDKEIEYQREVLGRQGLPAPTREFAGDFQ</sequence>
<dbReference type="STRING" id="1354337.M983_0866"/>
<keyword evidence="1" id="KW-0175">Coiled coil</keyword>
<evidence type="ECO:0000313" key="3">
    <source>
        <dbReference type="Proteomes" id="UP000094023"/>
    </source>
</evidence>
<comment type="caution">
    <text evidence="2">The sequence shown here is derived from an EMBL/GenBank/DDBJ whole genome shotgun (WGS) entry which is preliminary data.</text>
</comment>
<dbReference type="EMBL" id="LXEN01000038">
    <property type="protein sequence ID" value="OAT34903.1"/>
    <property type="molecule type" value="Genomic_DNA"/>
</dbReference>
<gene>
    <name evidence="2" type="ORF">M983_0866</name>
</gene>
<evidence type="ECO:0000313" key="2">
    <source>
        <dbReference type="EMBL" id="OAT34903.1"/>
    </source>
</evidence>
<reference evidence="2 3" key="1">
    <citation type="submission" date="2016-04" db="EMBL/GenBank/DDBJ databases">
        <title>ATOL: Assembling a taxonomically balanced genome-scale reconstruction of the evolutionary history of the Enterobacteriaceae.</title>
        <authorList>
            <person name="Plunkett G.III."/>
            <person name="Neeno-Eckwall E.C."/>
            <person name="Glasner J.D."/>
            <person name="Perna N.T."/>
        </authorList>
    </citation>
    <scope>NUCLEOTIDE SEQUENCE [LARGE SCALE GENOMIC DNA]</scope>
    <source>
        <strain evidence="2 3">ATCC 19692</strain>
    </source>
</reference>
<dbReference type="Proteomes" id="UP000094023">
    <property type="component" value="Unassembled WGS sequence"/>
</dbReference>
<accession>A0A198GCT6</accession>
<dbReference type="AlphaFoldDB" id="A0A198GCT6"/>
<proteinExistence type="predicted"/>
<organism evidence="2 3">
    <name type="scientific">Proteus myxofaciens ATCC 19692</name>
    <dbReference type="NCBI Taxonomy" id="1354337"/>
    <lineage>
        <taxon>Bacteria</taxon>
        <taxon>Pseudomonadati</taxon>
        <taxon>Pseudomonadota</taxon>
        <taxon>Gammaproteobacteria</taxon>
        <taxon>Enterobacterales</taxon>
        <taxon>Morganellaceae</taxon>
        <taxon>Proteus</taxon>
    </lineage>
</organism>
<name>A0A198GCT6_9GAMM</name>
<protein>
    <submittedName>
        <fullName evidence="2">Uncharacterized protein</fullName>
    </submittedName>
</protein>
<dbReference type="RefSeq" id="WP_167348670.1">
    <property type="nucleotide sequence ID" value="NZ_LXEN01000038.1"/>
</dbReference>
<evidence type="ECO:0000256" key="1">
    <source>
        <dbReference type="SAM" id="Coils"/>
    </source>
</evidence>